<reference evidence="3 5" key="2">
    <citation type="submission" date="2019-09" db="EMBL/GenBank/DDBJ databases">
        <title>Complete genome sequencing of four Arcobacter species reveals a diverse suite of mobile elements.</title>
        <authorList>
            <person name="Miller W.G."/>
            <person name="Yee E."/>
            <person name="Bono J.L."/>
        </authorList>
    </citation>
    <scope>NUCLEOTIDE SEQUENCE [LARGE SCALE GENOMIC DNA]</scope>
    <source>
        <strain evidence="3 5">CCUG 56899</strain>
    </source>
</reference>
<proteinExistence type="predicted"/>
<organism evidence="3 5">
    <name type="scientific">Arcobacter porcinus</name>
    <dbReference type="NCBI Taxonomy" id="1935204"/>
    <lineage>
        <taxon>Bacteria</taxon>
        <taxon>Pseudomonadati</taxon>
        <taxon>Campylobacterota</taxon>
        <taxon>Epsilonproteobacteria</taxon>
        <taxon>Campylobacterales</taxon>
        <taxon>Arcobacteraceae</taxon>
        <taxon>Arcobacter</taxon>
    </lineage>
</organism>
<dbReference type="AlphaFoldDB" id="A0A1C0AXC9"/>
<reference evidence="3 5" key="3">
    <citation type="submission" date="2019-09" db="EMBL/GenBank/DDBJ databases">
        <title>Taxonomic note: a critical rebuttal of the proposed division of the genus Arcobacter into six genera, emended descriptions of Arcobacter anaerophilus and the genus Arcobacter, and an assessment of genus-level boundaries for Epsilonproteobacteria using in silico genomic comparator tools.</title>
        <authorList>
            <person name="On S.L.W."/>
            <person name="Miller W.G."/>
            <person name="Biggs P."/>
            <person name="Cornelius A."/>
            <person name="Vandamme P."/>
        </authorList>
    </citation>
    <scope>NUCLEOTIDE SEQUENCE [LARGE SCALE GENOMIC DNA]</scope>
    <source>
        <strain evidence="3 5">CCUG 56899</strain>
    </source>
</reference>
<evidence type="ECO:0000313" key="2">
    <source>
        <dbReference type="EMBL" id="OCL91673.1"/>
    </source>
</evidence>
<name>A0A1C0AXC9_9BACT</name>
<reference evidence="2 4" key="1">
    <citation type="submission" date="2015-05" db="EMBL/GenBank/DDBJ databases">
        <authorList>
            <person name="Rovetto F."/>
            <person name="Cocolin L."/>
            <person name="Illeghems K."/>
            <person name="Van Nieuwerburgh F."/>
            <person name="Houf K."/>
        </authorList>
    </citation>
    <scope>NUCLEOTIDE SEQUENCE [LARGE SCALE GENOMIC DNA]</scope>
    <source>
        <strain evidence="2 4">117434</strain>
    </source>
</reference>
<evidence type="ECO:0000313" key="3">
    <source>
        <dbReference type="EMBL" id="QEP39713.1"/>
    </source>
</evidence>
<feature type="transmembrane region" description="Helical" evidence="1">
    <location>
        <begin position="41"/>
        <end position="62"/>
    </location>
</feature>
<keyword evidence="1" id="KW-1133">Transmembrane helix</keyword>
<sequence length="80" mass="8838">MKKIILGLGEQLLNVFVILGFIVAIVIILIGLFGGNFIQSLIIGIAILFSVVFTTFLLYLLIDIKDKVSKTNELLSKKDN</sequence>
<keyword evidence="4" id="KW-1185">Reference proteome</keyword>
<protein>
    <submittedName>
        <fullName evidence="3">Uncharacterized protein</fullName>
    </submittedName>
</protein>
<gene>
    <name evidence="2" type="ORF">AAX28_01418</name>
    <name evidence="3" type="ORF">APORC_0073</name>
</gene>
<evidence type="ECO:0000313" key="4">
    <source>
        <dbReference type="Proteomes" id="UP000093159"/>
    </source>
</evidence>
<feature type="transmembrane region" description="Helical" evidence="1">
    <location>
        <begin position="12"/>
        <end position="35"/>
    </location>
</feature>
<keyword evidence="1" id="KW-0812">Transmembrane</keyword>
<evidence type="ECO:0000256" key="1">
    <source>
        <dbReference type="SAM" id="Phobius"/>
    </source>
</evidence>
<dbReference type="Proteomes" id="UP000093159">
    <property type="component" value="Unassembled WGS sequence"/>
</dbReference>
<dbReference type="KEGG" id="apoc:APORC_0073"/>
<evidence type="ECO:0000313" key="5">
    <source>
        <dbReference type="Proteomes" id="UP000322644"/>
    </source>
</evidence>
<dbReference type="EMBL" id="CP036246">
    <property type="protein sequence ID" value="QEP39713.1"/>
    <property type="molecule type" value="Genomic_DNA"/>
</dbReference>
<keyword evidence="1" id="KW-0472">Membrane</keyword>
<dbReference type="Proteomes" id="UP000322644">
    <property type="component" value="Chromosome"/>
</dbReference>
<accession>A0A1C0AXC9</accession>
<dbReference type="RefSeq" id="WP_066170674.1">
    <property type="nucleotide sequence ID" value="NZ_CP036246.2"/>
</dbReference>
<dbReference type="EMBL" id="LDIR01000002">
    <property type="protein sequence ID" value="OCL91673.1"/>
    <property type="molecule type" value="Genomic_DNA"/>
</dbReference>